<evidence type="ECO:0000256" key="1">
    <source>
        <dbReference type="SAM" id="Phobius"/>
    </source>
</evidence>
<feature type="transmembrane region" description="Helical" evidence="1">
    <location>
        <begin position="91"/>
        <end position="109"/>
    </location>
</feature>
<dbReference type="Pfam" id="PF11361">
    <property type="entry name" value="DUF3159"/>
    <property type="match status" value="1"/>
</dbReference>
<keyword evidence="1" id="KW-1133">Transmembrane helix</keyword>
<keyword evidence="1" id="KW-0812">Transmembrane</keyword>
<name>A0A7K1US96_9NOCA</name>
<feature type="transmembrane region" description="Helical" evidence="1">
    <location>
        <begin position="171"/>
        <end position="188"/>
    </location>
</feature>
<feature type="transmembrane region" description="Helical" evidence="1">
    <location>
        <begin position="194"/>
        <end position="218"/>
    </location>
</feature>
<gene>
    <name evidence="2" type="ORF">GPX89_08190</name>
</gene>
<comment type="caution">
    <text evidence="2">The sequence shown here is derived from an EMBL/GenBank/DDBJ whole genome shotgun (WGS) entry which is preliminary data.</text>
</comment>
<feature type="transmembrane region" description="Helical" evidence="1">
    <location>
        <begin position="66"/>
        <end position="84"/>
    </location>
</feature>
<dbReference type="InterPro" id="IPR016566">
    <property type="entry name" value="UCP010219"/>
</dbReference>
<keyword evidence="1" id="KW-0472">Membrane</keyword>
<reference evidence="2 3" key="1">
    <citation type="submission" date="2019-12" db="EMBL/GenBank/DDBJ databases">
        <title>Nocardia sp. nov. ET3-3 isolated from soil.</title>
        <authorList>
            <person name="Kanchanasin P."/>
            <person name="Tanasupawat S."/>
            <person name="Yuki M."/>
            <person name="Kudo T."/>
        </authorList>
    </citation>
    <scope>NUCLEOTIDE SEQUENCE [LARGE SCALE GENOMIC DNA]</scope>
    <source>
        <strain evidence="2 3">ET3-3</strain>
    </source>
</reference>
<dbReference type="AlphaFoldDB" id="A0A7K1US96"/>
<keyword evidence="3" id="KW-1185">Reference proteome</keyword>
<dbReference type="Proteomes" id="UP000466794">
    <property type="component" value="Unassembled WGS sequence"/>
</dbReference>
<protein>
    <submittedName>
        <fullName evidence="2">DUF3159 domain-containing protein</fullName>
    </submittedName>
</protein>
<proteinExistence type="predicted"/>
<organism evidence="2 3">
    <name type="scientific">Nocardia terrae</name>
    <dbReference type="NCBI Taxonomy" id="2675851"/>
    <lineage>
        <taxon>Bacteria</taxon>
        <taxon>Bacillati</taxon>
        <taxon>Actinomycetota</taxon>
        <taxon>Actinomycetes</taxon>
        <taxon>Mycobacteriales</taxon>
        <taxon>Nocardiaceae</taxon>
        <taxon>Nocardia</taxon>
    </lineage>
</organism>
<feature type="transmembrane region" description="Helical" evidence="1">
    <location>
        <begin position="115"/>
        <end position="137"/>
    </location>
</feature>
<sequence>MTASNSWEIAMTLVTGVAMHESERQRSTAAEMWGKFRALGGPAHLLDGAAPAIGFLLGYATVNAKIGVLVALGVAGLISLYRLLKGDSVKVVSASLATVVVFSLFVGITGEGRGFYLPDLLICAVCTLAFAITLLTGRPLSHWACRKLGLERGREHEFEARIRLHRKVSSAWLVFWAAHLVIMVPLYVANKVVALGTVALVLGKPALVVMLALTWLWVRRRSPQAGEPSLVTADERAIG</sequence>
<dbReference type="EMBL" id="WRPP01000001">
    <property type="protein sequence ID" value="MVU77226.1"/>
    <property type="molecule type" value="Genomic_DNA"/>
</dbReference>
<evidence type="ECO:0000313" key="3">
    <source>
        <dbReference type="Proteomes" id="UP000466794"/>
    </source>
</evidence>
<accession>A0A7K1US96</accession>
<evidence type="ECO:0000313" key="2">
    <source>
        <dbReference type="EMBL" id="MVU77226.1"/>
    </source>
</evidence>